<dbReference type="Pfam" id="PF14159">
    <property type="entry name" value="CAAD"/>
    <property type="match status" value="1"/>
</dbReference>
<dbReference type="GO" id="GO:0016020">
    <property type="term" value="C:membrane"/>
    <property type="evidence" value="ECO:0007669"/>
    <property type="project" value="UniProtKB-SubCell"/>
</dbReference>
<dbReference type="GO" id="GO:0009579">
    <property type="term" value="C:thylakoid"/>
    <property type="evidence" value="ECO:0007669"/>
    <property type="project" value="InterPro"/>
</dbReference>
<comment type="caution">
    <text evidence="5">The sequence shown here is derived from an EMBL/GenBank/DDBJ whole genome shotgun (WGS) entry which is preliminary data.</text>
</comment>
<reference evidence="5 6" key="1">
    <citation type="journal article" date="2015" name="Genome Biol. Evol.">
        <title>Comparative Genomics of a Bacterivorous Green Alga Reveals Evolutionary Causalities and Consequences of Phago-Mixotrophic Mode of Nutrition.</title>
        <authorList>
            <person name="Burns J.A."/>
            <person name="Paasch A."/>
            <person name="Narechania A."/>
            <person name="Kim E."/>
        </authorList>
    </citation>
    <scope>NUCLEOTIDE SEQUENCE [LARGE SCALE GENOMIC DNA]</scope>
    <source>
        <strain evidence="5 6">PLY_AMNH</strain>
    </source>
</reference>
<evidence type="ECO:0000259" key="4">
    <source>
        <dbReference type="Pfam" id="PF14159"/>
    </source>
</evidence>
<comment type="subcellular location">
    <subcellularLocation>
        <location evidence="1">Membrane</location>
        <topology evidence="1">Multi-pass membrane protein</topology>
    </subcellularLocation>
</comment>
<keyword evidence="3" id="KW-0472">Membrane</keyword>
<evidence type="ECO:0000256" key="1">
    <source>
        <dbReference type="ARBA" id="ARBA00004141"/>
    </source>
</evidence>
<dbReference type="PANTHER" id="PTHR33222:SF4">
    <property type="entry name" value="PROTEIN CURVATURE THYLAKOID 1A, CHLOROPLASTIC"/>
    <property type="match status" value="1"/>
</dbReference>
<protein>
    <recommendedName>
        <fullName evidence="4">Cyanobacterial aminoacyl-tRNA synthetase CAAD domain-containing protein</fullName>
    </recommendedName>
</protein>
<evidence type="ECO:0000256" key="2">
    <source>
        <dbReference type="SAM" id="MobiDB-lite"/>
    </source>
</evidence>
<accession>A0AAE0GX21</accession>
<dbReference type="InterPro" id="IPR033344">
    <property type="entry name" value="CURT1"/>
</dbReference>
<evidence type="ECO:0000256" key="3">
    <source>
        <dbReference type="SAM" id="Phobius"/>
    </source>
</evidence>
<evidence type="ECO:0000313" key="5">
    <source>
        <dbReference type="EMBL" id="KAK3285792.1"/>
    </source>
</evidence>
<dbReference type="AlphaFoldDB" id="A0AAE0GX21"/>
<feature type="region of interest" description="Disordered" evidence="2">
    <location>
        <begin position="1"/>
        <end position="20"/>
    </location>
</feature>
<evidence type="ECO:0000313" key="6">
    <source>
        <dbReference type="Proteomes" id="UP001190700"/>
    </source>
</evidence>
<dbReference type="InterPro" id="IPR025564">
    <property type="entry name" value="CAAD_dom"/>
</dbReference>
<organism evidence="5 6">
    <name type="scientific">Cymbomonas tetramitiformis</name>
    <dbReference type="NCBI Taxonomy" id="36881"/>
    <lineage>
        <taxon>Eukaryota</taxon>
        <taxon>Viridiplantae</taxon>
        <taxon>Chlorophyta</taxon>
        <taxon>Pyramimonadophyceae</taxon>
        <taxon>Pyramimonadales</taxon>
        <taxon>Pyramimonadaceae</taxon>
        <taxon>Cymbomonas</taxon>
    </lineage>
</organism>
<feature type="transmembrane region" description="Helical" evidence="3">
    <location>
        <begin position="46"/>
        <end position="70"/>
    </location>
</feature>
<gene>
    <name evidence="5" type="ORF">CYMTET_6615</name>
</gene>
<dbReference type="EMBL" id="LGRX02001631">
    <property type="protein sequence ID" value="KAK3285792.1"/>
    <property type="molecule type" value="Genomic_DNA"/>
</dbReference>
<sequence>MSSRRRSVKVSAEAEKTETDASAFDADEVIKTLQEKWDSTEDKGSVALYAGGSVLALWISSAVVGAINAVPVLPKLMELIGLGYSSWFVYRYVLFKEGRDELVKDVDTLKAKITGSED</sequence>
<name>A0AAE0GX21_9CHLO</name>
<keyword evidence="3" id="KW-0812">Transmembrane</keyword>
<feature type="transmembrane region" description="Helical" evidence="3">
    <location>
        <begin position="76"/>
        <end position="94"/>
    </location>
</feature>
<keyword evidence="3" id="KW-1133">Transmembrane helix</keyword>
<keyword evidence="6" id="KW-1185">Reference proteome</keyword>
<proteinExistence type="predicted"/>
<dbReference type="Proteomes" id="UP001190700">
    <property type="component" value="Unassembled WGS sequence"/>
</dbReference>
<feature type="domain" description="Cyanobacterial aminoacyl-tRNA synthetase CAAD" evidence="4">
    <location>
        <begin position="31"/>
        <end position="115"/>
    </location>
</feature>
<dbReference type="PANTHER" id="PTHR33222">
    <property type="match status" value="1"/>
</dbReference>